<protein>
    <submittedName>
        <fullName evidence="2">Uncharacterized protein</fullName>
    </submittedName>
</protein>
<dbReference type="OrthoDB" id="1919305at2759"/>
<feature type="compositionally biased region" description="Polar residues" evidence="1">
    <location>
        <begin position="46"/>
        <end position="66"/>
    </location>
</feature>
<feature type="compositionally biased region" description="Polar residues" evidence="1">
    <location>
        <begin position="1"/>
        <end position="25"/>
    </location>
</feature>
<comment type="caution">
    <text evidence="2">The sequence shown here is derived from an EMBL/GenBank/DDBJ whole genome shotgun (WGS) entry which is preliminary data.</text>
</comment>
<evidence type="ECO:0000256" key="1">
    <source>
        <dbReference type="SAM" id="MobiDB-lite"/>
    </source>
</evidence>
<gene>
    <name evidence="2" type="ORF">MERR_LOCUS9038</name>
</gene>
<feature type="compositionally biased region" description="Basic and acidic residues" evidence="1">
    <location>
        <begin position="71"/>
        <end position="80"/>
    </location>
</feature>
<feature type="region of interest" description="Disordered" evidence="1">
    <location>
        <begin position="45"/>
        <end position="80"/>
    </location>
</feature>
<dbReference type="AlphaFoldDB" id="A0A6D2I9I9"/>
<name>A0A6D2I9I9_9BRAS</name>
<reference evidence="2" key="1">
    <citation type="submission" date="2020-01" db="EMBL/GenBank/DDBJ databases">
        <authorList>
            <person name="Mishra B."/>
        </authorList>
    </citation>
    <scope>NUCLEOTIDE SEQUENCE [LARGE SCALE GENOMIC DNA]</scope>
</reference>
<dbReference type="PANTHER" id="PTHR36005">
    <property type="entry name" value="DNA LIGASE-LIKE PROTEIN"/>
    <property type="match status" value="1"/>
</dbReference>
<sequence>MEINNNPTASKSSFLGRLTTRSMSEGSRKRGSNVVRGYIYLDDSISKTSNSVPEEPSVPQTMSSKKTASHFRRDSDKQSHNESIFAALKLDKKPVMTNPQVQRWF</sequence>
<feature type="region of interest" description="Disordered" evidence="1">
    <location>
        <begin position="1"/>
        <end position="33"/>
    </location>
</feature>
<dbReference type="PANTHER" id="PTHR36005:SF1">
    <property type="entry name" value="DNA LIGASE-LIKE PROTEIN"/>
    <property type="match status" value="1"/>
</dbReference>
<dbReference type="Proteomes" id="UP000467841">
    <property type="component" value="Unassembled WGS sequence"/>
</dbReference>
<evidence type="ECO:0000313" key="3">
    <source>
        <dbReference type="Proteomes" id="UP000467841"/>
    </source>
</evidence>
<proteinExistence type="predicted"/>
<keyword evidence="3" id="KW-1185">Reference proteome</keyword>
<accession>A0A6D2I9I9</accession>
<evidence type="ECO:0000313" key="2">
    <source>
        <dbReference type="EMBL" id="CAA7021803.1"/>
    </source>
</evidence>
<dbReference type="EMBL" id="CACVBM020000654">
    <property type="protein sequence ID" value="CAA7021803.1"/>
    <property type="molecule type" value="Genomic_DNA"/>
</dbReference>
<organism evidence="2 3">
    <name type="scientific">Microthlaspi erraticum</name>
    <dbReference type="NCBI Taxonomy" id="1685480"/>
    <lineage>
        <taxon>Eukaryota</taxon>
        <taxon>Viridiplantae</taxon>
        <taxon>Streptophyta</taxon>
        <taxon>Embryophyta</taxon>
        <taxon>Tracheophyta</taxon>
        <taxon>Spermatophyta</taxon>
        <taxon>Magnoliopsida</taxon>
        <taxon>eudicotyledons</taxon>
        <taxon>Gunneridae</taxon>
        <taxon>Pentapetalae</taxon>
        <taxon>rosids</taxon>
        <taxon>malvids</taxon>
        <taxon>Brassicales</taxon>
        <taxon>Brassicaceae</taxon>
        <taxon>Coluteocarpeae</taxon>
        <taxon>Microthlaspi</taxon>
    </lineage>
</organism>